<name>A0A2X1NDQ0_ECOLX</name>
<dbReference type="AlphaFoldDB" id="A0A2X1NDQ0"/>
<evidence type="ECO:0000313" key="1">
    <source>
        <dbReference type="EMBL" id="SPX19982.1"/>
    </source>
</evidence>
<sequence length="202" mass="23518">MSRRGNCHDNAVAESFFQLLKRERIKKKIYGTREEARSDILITSKCFITVSVGMVPAIRCHRQNMKTSIINGSEVSRLSVAIHSAMQDAVPLISKQLEEARIKAEERCVQREREFAIYLEKEQIGREEEAYRASRTELKSIIAQWTEDKRLEQFFHEAESDTATLDVQQKVQVMERLQLARQFLSEDTAIERLLKWQTRKSA</sequence>
<organism evidence="1 2">
    <name type="scientific">Escherichia coli</name>
    <dbReference type="NCBI Taxonomy" id="562"/>
    <lineage>
        <taxon>Bacteria</taxon>
        <taxon>Pseudomonadati</taxon>
        <taxon>Pseudomonadota</taxon>
        <taxon>Gammaproteobacteria</taxon>
        <taxon>Enterobacterales</taxon>
        <taxon>Enterobacteriaceae</taxon>
        <taxon>Escherichia</taxon>
    </lineage>
</organism>
<proteinExistence type="predicted"/>
<gene>
    <name evidence="1" type="ORF">NCTC9073_06133</name>
</gene>
<accession>A0A2X1NDQ0</accession>
<reference evidence="1 2" key="1">
    <citation type="submission" date="2018-06" db="EMBL/GenBank/DDBJ databases">
        <authorList>
            <consortium name="Pathogen Informatics"/>
            <person name="Doyle S."/>
        </authorList>
    </citation>
    <scope>NUCLEOTIDE SEQUENCE [LARGE SCALE GENOMIC DNA]</scope>
    <source>
        <strain evidence="1 2">NCTC9073</strain>
    </source>
</reference>
<dbReference type="EMBL" id="UASD01000010">
    <property type="protein sequence ID" value="SPX19982.1"/>
    <property type="molecule type" value="Genomic_DNA"/>
</dbReference>
<protein>
    <submittedName>
        <fullName evidence="1">ISEhe3, transposase orfB</fullName>
    </submittedName>
</protein>
<evidence type="ECO:0000313" key="2">
    <source>
        <dbReference type="Proteomes" id="UP000250780"/>
    </source>
</evidence>
<dbReference type="Proteomes" id="UP000250780">
    <property type="component" value="Unassembled WGS sequence"/>
</dbReference>